<organism evidence="2 3">
    <name type="scientific">Nocardia pulmonis</name>
    <dbReference type="NCBI Taxonomy" id="2951408"/>
    <lineage>
        <taxon>Bacteria</taxon>
        <taxon>Bacillati</taxon>
        <taxon>Actinomycetota</taxon>
        <taxon>Actinomycetes</taxon>
        <taxon>Mycobacteriales</taxon>
        <taxon>Nocardiaceae</taxon>
        <taxon>Nocardia</taxon>
    </lineage>
</organism>
<gene>
    <name evidence="2" type="ORF">NDR86_33965</name>
</gene>
<dbReference type="EMBL" id="JAMRXG010000023">
    <property type="protein sequence ID" value="MCM6778508.1"/>
    <property type="molecule type" value="Genomic_DNA"/>
</dbReference>
<comment type="caution">
    <text evidence="2">The sequence shown here is derived from an EMBL/GenBank/DDBJ whole genome shotgun (WGS) entry which is preliminary data.</text>
</comment>
<reference evidence="2" key="1">
    <citation type="submission" date="2022-06" db="EMBL/GenBank/DDBJ databases">
        <title>Novel species in genus nocardia.</title>
        <authorList>
            <person name="Li F."/>
        </authorList>
    </citation>
    <scope>NUCLEOTIDE SEQUENCE</scope>
    <source>
        <strain evidence="2">CDC141</strain>
    </source>
</reference>
<dbReference type="Gene3D" id="3.40.50.620">
    <property type="entry name" value="HUPs"/>
    <property type="match status" value="1"/>
</dbReference>
<dbReference type="Pfam" id="PF00733">
    <property type="entry name" value="Asn_synthase"/>
    <property type="match status" value="2"/>
</dbReference>
<keyword evidence="3" id="KW-1185">Reference proteome</keyword>
<dbReference type="SUPFAM" id="SSF52402">
    <property type="entry name" value="Adenine nucleotide alpha hydrolases-like"/>
    <property type="match status" value="1"/>
</dbReference>
<protein>
    <submittedName>
        <fullName evidence="2">Asparagine synthase-related protein</fullName>
    </submittedName>
</protein>
<accession>A0A9X2J0F7</accession>
<dbReference type="InterPro" id="IPR014729">
    <property type="entry name" value="Rossmann-like_a/b/a_fold"/>
</dbReference>
<dbReference type="InterPro" id="IPR001962">
    <property type="entry name" value="Asn_synthase"/>
</dbReference>
<feature type="domain" description="Asparagine synthetase" evidence="1">
    <location>
        <begin position="383"/>
        <end position="499"/>
    </location>
</feature>
<dbReference type="GO" id="GO:0004066">
    <property type="term" value="F:asparagine synthase (glutamine-hydrolyzing) activity"/>
    <property type="evidence" value="ECO:0007669"/>
    <property type="project" value="InterPro"/>
</dbReference>
<name>A0A9X2J0F7_9NOCA</name>
<dbReference type="Proteomes" id="UP001139157">
    <property type="component" value="Unassembled WGS sequence"/>
</dbReference>
<evidence type="ECO:0000259" key="1">
    <source>
        <dbReference type="Pfam" id="PF00733"/>
    </source>
</evidence>
<evidence type="ECO:0000313" key="3">
    <source>
        <dbReference type="Proteomes" id="UP001139157"/>
    </source>
</evidence>
<proteinExistence type="predicted"/>
<dbReference type="RefSeq" id="WP_251918017.1">
    <property type="nucleotide sequence ID" value="NZ_JAMRXG010000023.1"/>
</dbReference>
<evidence type="ECO:0000313" key="2">
    <source>
        <dbReference type="EMBL" id="MCM6778508.1"/>
    </source>
</evidence>
<feature type="domain" description="Asparagine synthetase" evidence="1">
    <location>
        <begin position="179"/>
        <end position="231"/>
    </location>
</feature>
<dbReference type="AlphaFoldDB" id="A0A9X2J0F7"/>
<dbReference type="GO" id="GO:0006529">
    <property type="term" value="P:asparagine biosynthetic process"/>
    <property type="evidence" value="ECO:0007669"/>
    <property type="project" value="InterPro"/>
</dbReference>
<sequence>MVPVVQSARPVERGHLALGGALVGSLDDALVGRITETLRSGRYPDLAGLPGDLVGCLITGDRVFLFRSLFARNTLFYKQSGTTVEWSSDPADLVPDALDRLDRETIWRICRGDSIVAYPELELLRPGHLMVFDGMSTRVFQYDRIEPKPLPRGSTPRDYAERSWEILLAATRPYAHVGRIGLLLSGGLDSSAVAAALAANGAEVTAYHLSTDDPLADESGYAREVCRHLSMPFVPIMTDIGAGHLDQDWRFSHPYNHTGYRWLEQTVQQLRQDGAALLTWGRDGDLLFSPAPDYGLHHVLRGRLSRSEKALMLRGLLCSRWGLKDLRKSVRRSYPLATEATVIDDSLGQPDFLVPMPGVPLELPDLEFFPEEQTTDIALAWPHGVQFCSPMANRELYELMAGMPVAYRCIPFGGRIINKPVLRLMLEDRLPPMIWRRHGRLWLNSPHENFCLNHSQQLAALLGPDSLLARMNVVDPQRLTTVLGHSPSIRRNAQSLICAAMTELFLRSLESRTPHPVRS</sequence>